<proteinExistence type="predicted"/>
<dbReference type="InterPro" id="IPR029016">
    <property type="entry name" value="GAF-like_dom_sf"/>
</dbReference>
<dbReference type="Gene3D" id="1.10.10.10">
    <property type="entry name" value="Winged helix-like DNA-binding domain superfamily/Winged helix DNA-binding domain"/>
    <property type="match status" value="1"/>
</dbReference>
<reference evidence="6" key="1">
    <citation type="submission" date="2021-10" db="EMBL/GenBank/DDBJ databases">
        <title>Streptomyces nigrumlapis sp.nov.,an antimicrobial producing actinobacterium isolated from Black Gobi rocks.</title>
        <authorList>
            <person name="Wen Y."/>
            <person name="Zhang W."/>
            <person name="Liu X.G."/>
        </authorList>
    </citation>
    <scope>NUCLEOTIDE SEQUENCE</scope>
    <source>
        <strain evidence="6">ST13-2-2</strain>
    </source>
</reference>
<sequence length="237" mass="25455">MDESAIGLARMFADLAQQLQQKGSWEQTLTEVVEAVHWAVHGCDGAGAMLHRAKGTSESPAFTAEWVHSCDRAQLELGEGPSLDVAAEHPVVRIPDMATEPRWPRFAARAHVLGVGSMLVHRLPSAAGLSCSLNLYGTLPGAFDATAEELAEIFAAHASVALAGARVQETLEAAVASRQSIGEACGILMERHGTTSRQAFDMLVRASQHMNVKLRHIAEAVVRTGRDPNDVMHHRDG</sequence>
<evidence type="ECO:0000256" key="4">
    <source>
        <dbReference type="ARBA" id="ARBA00023163"/>
    </source>
</evidence>
<dbReference type="Gene3D" id="3.30.450.40">
    <property type="match status" value="1"/>
</dbReference>
<dbReference type="PROSITE" id="PS50921">
    <property type="entry name" value="ANTAR"/>
    <property type="match status" value="1"/>
</dbReference>
<dbReference type="SUPFAM" id="SSF55781">
    <property type="entry name" value="GAF domain-like"/>
    <property type="match status" value="1"/>
</dbReference>
<dbReference type="Proteomes" id="UP000830115">
    <property type="component" value="Chromosome"/>
</dbReference>
<evidence type="ECO:0000256" key="3">
    <source>
        <dbReference type="ARBA" id="ARBA00023015"/>
    </source>
</evidence>
<evidence type="ECO:0000313" key="6">
    <source>
        <dbReference type="EMBL" id="UQA90563.1"/>
    </source>
</evidence>
<dbReference type="RefSeq" id="WP_248861303.1">
    <property type="nucleotide sequence ID" value="NZ_CP086322.1"/>
</dbReference>
<evidence type="ECO:0000259" key="5">
    <source>
        <dbReference type="PROSITE" id="PS50921"/>
    </source>
</evidence>
<evidence type="ECO:0000256" key="2">
    <source>
        <dbReference type="ARBA" id="ARBA00022777"/>
    </source>
</evidence>
<dbReference type="Pfam" id="PF03861">
    <property type="entry name" value="ANTAR"/>
    <property type="match status" value="1"/>
</dbReference>
<keyword evidence="2" id="KW-0418">Kinase</keyword>
<name>A0ABY4LYK6_9ACTN</name>
<gene>
    <name evidence="6" type="ORF">K9S39_00385</name>
</gene>
<evidence type="ECO:0000256" key="1">
    <source>
        <dbReference type="ARBA" id="ARBA00022679"/>
    </source>
</evidence>
<organism evidence="6 7">
    <name type="scientific">Streptomyces halobius</name>
    <dbReference type="NCBI Taxonomy" id="2879846"/>
    <lineage>
        <taxon>Bacteria</taxon>
        <taxon>Bacillati</taxon>
        <taxon>Actinomycetota</taxon>
        <taxon>Actinomycetes</taxon>
        <taxon>Kitasatosporales</taxon>
        <taxon>Streptomycetaceae</taxon>
        <taxon>Streptomyces</taxon>
    </lineage>
</organism>
<dbReference type="InterPro" id="IPR012074">
    <property type="entry name" value="GAF_ANTAR"/>
</dbReference>
<dbReference type="EMBL" id="CP086322">
    <property type="protein sequence ID" value="UQA90563.1"/>
    <property type="molecule type" value="Genomic_DNA"/>
</dbReference>
<evidence type="ECO:0000313" key="7">
    <source>
        <dbReference type="Proteomes" id="UP000830115"/>
    </source>
</evidence>
<dbReference type="InterPro" id="IPR011006">
    <property type="entry name" value="CheY-like_superfamily"/>
</dbReference>
<dbReference type="Pfam" id="PF13185">
    <property type="entry name" value="GAF_2"/>
    <property type="match status" value="1"/>
</dbReference>
<dbReference type="InterPro" id="IPR036388">
    <property type="entry name" value="WH-like_DNA-bd_sf"/>
</dbReference>
<dbReference type="SMART" id="SM00065">
    <property type="entry name" value="GAF"/>
    <property type="match status" value="1"/>
</dbReference>
<keyword evidence="4" id="KW-0804">Transcription</keyword>
<dbReference type="InterPro" id="IPR005561">
    <property type="entry name" value="ANTAR"/>
</dbReference>
<feature type="domain" description="ANTAR" evidence="5">
    <location>
        <begin position="161"/>
        <end position="222"/>
    </location>
</feature>
<dbReference type="SMART" id="SM01012">
    <property type="entry name" value="ANTAR"/>
    <property type="match status" value="1"/>
</dbReference>
<keyword evidence="7" id="KW-1185">Reference proteome</keyword>
<protein>
    <submittedName>
        <fullName evidence="6">GAF and ANTAR domain-containing protein</fullName>
    </submittedName>
</protein>
<dbReference type="InterPro" id="IPR003018">
    <property type="entry name" value="GAF"/>
</dbReference>
<keyword evidence="1" id="KW-0808">Transferase</keyword>
<accession>A0ABY4LYK6</accession>
<dbReference type="PIRSF" id="PIRSF036625">
    <property type="entry name" value="GAF_ANTAR"/>
    <property type="match status" value="1"/>
</dbReference>
<keyword evidence="3" id="KW-0805">Transcription regulation</keyword>
<dbReference type="SUPFAM" id="SSF52172">
    <property type="entry name" value="CheY-like"/>
    <property type="match status" value="1"/>
</dbReference>